<sequence>MHRPRLPAFFLAGSLLAAGVLDAAPATATTLRIHTNSDIRSTDPGVNRDNNTDSVVLHMVEGLVGYDAKGQPQPLLAERIEVSDDGLAYTFHLREGVKFHNGKPLTADDVLWSWNRFMDPKTGWRCLSDFDGRVRLKVEEVTAPDARTVVFRINHPDPLFLSSLARNDCGMTAITHRDSLKADGTWDKPIGTGPFKLGEWRQREYISLVRNDDYASLPGGPDGYVGSKRPLVDEVRFVVIPDAATAKAALQRGDIDILHRLPYAEAAELKKDPSLTVYPSSIWAPNTLLFQTTDPLLGKLAMRRAIAAAIDYKQLVDGVTYGLAEPNQSVVPLSSPYHTAVQKQAFTHDATRIKQLLAEAGYRGERLLITTNKQYTHHFDMALIAQAMLQQAGINAELEVVEWGAQQDKWQKGNYQLMAFGYSARLDPALSYESVMGPKATQPRKVWEDPASLALLADAMRQADPAARQAAFDQLHRNAIDQVPLIVLFNTLVNDVARNDVTGYRASVFGSPRLWEVAKQGPAGG</sequence>
<dbReference type="EMBL" id="NEVK01000008">
    <property type="protein sequence ID" value="OZI16450.1"/>
    <property type="molecule type" value="Genomic_DNA"/>
</dbReference>
<evidence type="ECO:0000313" key="5">
    <source>
        <dbReference type="EMBL" id="OZI16450.1"/>
    </source>
</evidence>
<protein>
    <submittedName>
        <fullName evidence="5">Peptide ABC transporter substrate-binding protein</fullName>
    </submittedName>
</protein>
<reference evidence="6" key="1">
    <citation type="submission" date="2017-05" db="EMBL/GenBank/DDBJ databases">
        <title>Complete and WGS of Bordetella genogroups.</title>
        <authorList>
            <person name="Spilker T."/>
            <person name="Lipuma J."/>
        </authorList>
    </citation>
    <scope>NUCLEOTIDE SEQUENCE [LARGE SCALE GENOMIC DNA]</scope>
    <source>
        <strain evidence="6">AU18089</strain>
    </source>
</reference>
<dbReference type="Gene3D" id="3.90.76.10">
    <property type="entry name" value="Dipeptide-binding Protein, Domain 1"/>
    <property type="match status" value="1"/>
</dbReference>
<name>A0A261QVQ9_9BORD</name>
<dbReference type="Pfam" id="PF00496">
    <property type="entry name" value="SBP_bac_5"/>
    <property type="match status" value="1"/>
</dbReference>
<dbReference type="InterPro" id="IPR039424">
    <property type="entry name" value="SBP_5"/>
</dbReference>
<feature type="signal peptide" evidence="3">
    <location>
        <begin position="1"/>
        <end position="23"/>
    </location>
</feature>
<dbReference type="PROSITE" id="PS01040">
    <property type="entry name" value="SBP_BACTERIAL_5"/>
    <property type="match status" value="1"/>
</dbReference>
<dbReference type="Gene3D" id="3.40.190.10">
    <property type="entry name" value="Periplasmic binding protein-like II"/>
    <property type="match status" value="1"/>
</dbReference>
<evidence type="ECO:0000259" key="4">
    <source>
        <dbReference type="Pfam" id="PF00496"/>
    </source>
</evidence>
<evidence type="ECO:0000313" key="6">
    <source>
        <dbReference type="Proteomes" id="UP000216947"/>
    </source>
</evidence>
<dbReference type="GO" id="GO:1904680">
    <property type="term" value="F:peptide transmembrane transporter activity"/>
    <property type="evidence" value="ECO:0007669"/>
    <property type="project" value="TreeGrafter"/>
</dbReference>
<evidence type="ECO:0000256" key="2">
    <source>
        <dbReference type="ARBA" id="ARBA00022729"/>
    </source>
</evidence>
<feature type="domain" description="Solute-binding protein family 5" evidence="4">
    <location>
        <begin position="71"/>
        <end position="431"/>
    </location>
</feature>
<dbReference type="Gene3D" id="3.10.105.10">
    <property type="entry name" value="Dipeptide-binding Protein, Domain 3"/>
    <property type="match status" value="1"/>
</dbReference>
<comment type="similarity">
    <text evidence="1">Belongs to the bacterial solute-binding protein 5 family.</text>
</comment>
<accession>A0A261QVQ9</accession>
<dbReference type="InterPro" id="IPR023765">
    <property type="entry name" value="SBP_5_CS"/>
</dbReference>
<dbReference type="GO" id="GO:0030288">
    <property type="term" value="C:outer membrane-bounded periplasmic space"/>
    <property type="evidence" value="ECO:0007669"/>
    <property type="project" value="UniProtKB-ARBA"/>
</dbReference>
<dbReference type="Proteomes" id="UP000216947">
    <property type="component" value="Unassembled WGS sequence"/>
</dbReference>
<dbReference type="GO" id="GO:0043190">
    <property type="term" value="C:ATP-binding cassette (ABC) transporter complex"/>
    <property type="evidence" value="ECO:0007669"/>
    <property type="project" value="InterPro"/>
</dbReference>
<dbReference type="PIRSF" id="PIRSF002741">
    <property type="entry name" value="MppA"/>
    <property type="match status" value="1"/>
</dbReference>
<dbReference type="PANTHER" id="PTHR30290">
    <property type="entry name" value="PERIPLASMIC BINDING COMPONENT OF ABC TRANSPORTER"/>
    <property type="match status" value="1"/>
</dbReference>
<evidence type="ECO:0000256" key="1">
    <source>
        <dbReference type="ARBA" id="ARBA00005695"/>
    </source>
</evidence>
<organism evidence="5 6">
    <name type="scientific">Bordetella genomosp. 7</name>
    <dbReference type="NCBI Taxonomy" id="1416805"/>
    <lineage>
        <taxon>Bacteria</taxon>
        <taxon>Pseudomonadati</taxon>
        <taxon>Pseudomonadota</taxon>
        <taxon>Betaproteobacteria</taxon>
        <taxon>Burkholderiales</taxon>
        <taxon>Alcaligenaceae</taxon>
        <taxon>Bordetella</taxon>
    </lineage>
</organism>
<dbReference type="AlphaFoldDB" id="A0A261QVQ9"/>
<dbReference type="SUPFAM" id="SSF53850">
    <property type="entry name" value="Periplasmic binding protein-like II"/>
    <property type="match status" value="1"/>
</dbReference>
<evidence type="ECO:0000256" key="3">
    <source>
        <dbReference type="SAM" id="SignalP"/>
    </source>
</evidence>
<dbReference type="InterPro" id="IPR030678">
    <property type="entry name" value="Peptide/Ni-bd"/>
</dbReference>
<feature type="chain" id="PRO_5012492359" evidence="3">
    <location>
        <begin position="24"/>
        <end position="525"/>
    </location>
</feature>
<proteinExistence type="inferred from homology"/>
<dbReference type="PANTHER" id="PTHR30290:SF38">
    <property type="entry name" value="D,D-DIPEPTIDE-BINDING PERIPLASMIC PROTEIN DDPA-RELATED"/>
    <property type="match status" value="1"/>
</dbReference>
<keyword evidence="6" id="KW-1185">Reference proteome</keyword>
<dbReference type="GO" id="GO:0015833">
    <property type="term" value="P:peptide transport"/>
    <property type="evidence" value="ECO:0007669"/>
    <property type="project" value="TreeGrafter"/>
</dbReference>
<comment type="caution">
    <text evidence="5">The sequence shown here is derived from an EMBL/GenBank/DDBJ whole genome shotgun (WGS) entry which is preliminary data.</text>
</comment>
<keyword evidence="2 3" id="KW-0732">Signal</keyword>
<dbReference type="RefSeq" id="WP_094797526.1">
    <property type="nucleotide sequence ID" value="NZ_NEVK01000008.1"/>
</dbReference>
<gene>
    <name evidence="5" type="ORF">CAL19_17380</name>
</gene>
<dbReference type="InterPro" id="IPR000914">
    <property type="entry name" value="SBP_5_dom"/>
</dbReference>